<organism evidence="2 3">
    <name type="scientific">Streptomyces lycii</name>
    <dbReference type="NCBI Taxonomy" id="2654337"/>
    <lineage>
        <taxon>Bacteria</taxon>
        <taxon>Bacillati</taxon>
        <taxon>Actinomycetota</taxon>
        <taxon>Actinomycetes</taxon>
        <taxon>Kitasatosporales</taxon>
        <taxon>Streptomycetaceae</taxon>
        <taxon>Streptomyces</taxon>
    </lineage>
</organism>
<evidence type="ECO:0000256" key="1">
    <source>
        <dbReference type="ARBA" id="ARBA00023002"/>
    </source>
</evidence>
<dbReference type="PRINTS" id="PR00081">
    <property type="entry name" value="GDHRDH"/>
</dbReference>
<dbReference type="InterPro" id="IPR002347">
    <property type="entry name" value="SDR_fam"/>
</dbReference>
<dbReference type="PANTHER" id="PTHR43157:SF31">
    <property type="entry name" value="PHOSPHATIDYLINOSITOL-GLYCAN BIOSYNTHESIS CLASS F PROTEIN"/>
    <property type="match status" value="1"/>
</dbReference>
<sequence length="296" mass="31998">MSVEGKIVMVTGSTGGIGKETARQLAALGASVILVGRDKCRADAAVADLRHTSGNDDVTAITADMSRLRDVRRLAQEASGRAGGVVDVLINNAGATRSHREVTEDGIETAFAVNVVAPFCLTHWLMPALTASRQARVINITGGIPRGQIDLNNLQGEKSYVGLSFYNQTKLAQMAMSYRFAQELAATPVTLNVAYPGHAYTSMNKNLTVGTYPPLARPIVPLLRLAMPVVYGHRALLRATRSSVYLASSPEERRTNGAYFNSKAKPTPWPDVVLDGTTRNTIWELCEMQRDRPTTA</sequence>
<keyword evidence="3" id="KW-1185">Reference proteome</keyword>
<keyword evidence="1" id="KW-0560">Oxidoreductase</keyword>
<dbReference type="PANTHER" id="PTHR43157">
    <property type="entry name" value="PHOSPHATIDYLINOSITOL-GLYCAN BIOSYNTHESIS CLASS F PROTEIN-RELATED"/>
    <property type="match status" value="1"/>
</dbReference>
<comment type="caution">
    <text evidence="2">The sequence shown here is derived from an EMBL/GenBank/DDBJ whole genome shotgun (WGS) entry which is preliminary data.</text>
</comment>
<dbReference type="EMBL" id="WHPN01000422">
    <property type="protein sequence ID" value="KAF4405315.1"/>
    <property type="molecule type" value="Genomic_DNA"/>
</dbReference>
<proteinExistence type="predicted"/>
<evidence type="ECO:0000313" key="3">
    <source>
        <dbReference type="Proteomes" id="UP000621266"/>
    </source>
</evidence>
<dbReference type="SUPFAM" id="SSF51735">
    <property type="entry name" value="NAD(P)-binding Rossmann-fold domains"/>
    <property type="match status" value="1"/>
</dbReference>
<dbReference type="Pfam" id="PF00106">
    <property type="entry name" value="adh_short"/>
    <property type="match status" value="1"/>
</dbReference>
<dbReference type="InterPro" id="IPR036291">
    <property type="entry name" value="NAD(P)-bd_dom_sf"/>
</dbReference>
<protein>
    <submittedName>
        <fullName evidence="2">SDR family NAD(P)-dependent oxidoreductase</fullName>
    </submittedName>
</protein>
<dbReference type="RefSeq" id="WP_156207833.1">
    <property type="nucleotide sequence ID" value="NZ_WHPN01000422.1"/>
</dbReference>
<name>A0ABQ7F9I1_9ACTN</name>
<gene>
    <name evidence="2" type="ORF">GCU69_30965</name>
</gene>
<evidence type="ECO:0000313" key="2">
    <source>
        <dbReference type="EMBL" id="KAF4405315.1"/>
    </source>
</evidence>
<dbReference type="Gene3D" id="3.40.50.720">
    <property type="entry name" value="NAD(P)-binding Rossmann-like Domain"/>
    <property type="match status" value="1"/>
</dbReference>
<dbReference type="Proteomes" id="UP000621266">
    <property type="component" value="Unassembled WGS sequence"/>
</dbReference>
<reference evidence="2 3" key="1">
    <citation type="submission" date="2019-10" db="EMBL/GenBank/DDBJ databases">
        <title>Streptomyces tenebrisbrunneis sp.nov., an endogenous actinomycete isolated from of Lycium ruthenicum.</title>
        <authorList>
            <person name="Ma L."/>
        </authorList>
    </citation>
    <scope>NUCLEOTIDE SEQUENCE [LARGE SCALE GENOMIC DNA]</scope>
    <source>
        <strain evidence="2 3">TRM 66187</strain>
    </source>
</reference>
<accession>A0ABQ7F9I1</accession>